<dbReference type="AlphaFoldDB" id="A0A6J6BXL6"/>
<dbReference type="SUPFAM" id="SSF52374">
    <property type="entry name" value="Nucleotidylyl transferase"/>
    <property type="match status" value="1"/>
</dbReference>
<dbReference type="NCBIfam" id="TIGR00125">
    <property type="entry name" value="cyt_tran_rel"/>
    <property type="match status" value="1"/>
</dbReference>
<evidence type="ECO:0000256" key="1">
    <source>
        <dbReference type="ARBA" id="ARBA00022679"/>
    </source>
</evidence>
<keyword evidence="1" id="KW-0808">Transferase</keyword>
<dbReference type="PANTHER" id="PTHR43793">
    <property type="entry name" value="FAD SYNTHASE"/>
    <property type="match status" value="1"/>
</dbReference>
<dbReference type="InterPro" id="IPR050385">
    <property type="entry name" value="Archaeal_FAD_synthase"/>
</dbReference>
<accession>A0A6J6BXL6</accession>
<dbReference type="EMBL" id="CAEZSR010000010">
    <property type="protein sequence ID" value="CAB4543931.1"/>
    <property type="molecule type" value="Genomic_DNA"/>
</dbReference>
<dbReference type="InterPro" id="IPR004821">
    <property type="entry name" value="Cyt_trans-like"/>
</dbReference>
<sequence length="149" mass="17108">MTQPAAPSRPVVGYVPGVFDLFHIGHLNILRRAREHCDHLIAGVVVDDAVERMKGYRPIVPFEERLEIVRAITYVDAAVTDTSRDKRVVWREHRFDVIFKGDDWKDTEKGHQLEVEMAEVGATVHYFPYTPHTSSTVLRETLTRLLKSL</sequence>
<name>A0A6J6BXL6_9ZZZZ</name>
<feature type="domain" description="Cytidyltransferase-like" evidence="3">
    <location>
        <begin position="14"/>
        <end position="140"/>
    </location>
</feature>
<reference evidence="4" key="1">
    <citation type="submission" date="2020-05" db="EMBL/GenBank/DDBJ databases">
        <authorList>
            <person name="Chiriac C."/>
            <person name="Salcher M."/>
            <person name="Ghai R."/>
            <person name="Kavagutti S V."/>
        </authorList>
    </citation>
    <scope>NUCLEOTIDE SEQUENCE</scope>
</reference>
<evidence type="ECO:0000259" key="3">
    <source>
        <dbReference type="Pfam" id="PF01467"/>
    </source>
</evidence>
<dbReference type="PANTHER" id="PTHR43793:SF1">
    <property type="entry name" value="FAD SYNTHASE"/>
    <property type="match status" value="1"/>
</dbReference>
<dbReference type="GO" id="GO:0016779">
    <property type="term" value="F:nucleotidyltransferase activity"/>
    <property type="evidence" value="ECO:0007669"/>
    <property type="project" value="UniProtKB-KW"/>
</dbReference>
<protein>
    <submittedName>
        <fullName evidence="4">Unannotated protein</fullName>
    </submittedName>
</protein>
<proteinExistence type="predicted"/>
<gene>
    <name evidence="4" type="ORF">UFOPK1493_00510</name>
</gene>
<dbReference type="Gene3D" id="3.40.50.620">
    <property type="entry name" value="HUPs"/>
    <property type="match status" value="1"/>
</dbReference>
<dbReference type="InterPro" id="IPR014729">
    <property type="entry name" value="Rossmann-like_a/b/a_fold"/>
</dbReference>
<dbReference type="Pfam" id="PF01467">
    <property type="entry name" value="CTP_transf_like"/>
    <property type="match status" value="1"/>
</dbReference>
<evidence type="ECO:0000256" key="2">
    <source>
        <dbReference type="ARBA" id="ARBA00022695"/>
    </source>
</evidence>
<organism evidence="4">
    <name type="scientific">freshwater metagenome</name>
    <dbReference type="NCBI Taxonomy" id="449393"/>
    <lineage>
        <taxon>unclassified sequences</taxon>
        <taxon>metagenomes</taxon>
        <taxon>ecological metagenomes</taxon>
    </lineage>
</organism>
<keyword evidence="2" id="KW-0548">Nucleotidyltransferase</keyword>
<evidence type="ECO:0000313" key="4">
    <source>
        <dbReference type="EMBL" id="CAB4543931.1"/>
    </source>
</evidence>